<dbReference type="InterPro" id="IPR000601">
    <property type="entry name" value="PKD_dom"/>
</dbReference>
<reference evidence="2" key="1">
    <citation type="submission" date="2018-06" db="EMBL/GenBank/DDBJ databases">
        <authorList>
            <person name="Zhirakovskaya E."/>
        </authorList>
    </citation>
    <scope>NUCLEOTIDE SEQUENCE</scope>
</reference>
<dbReference type="Gene3D" id="2.60.40.10">
    <property type="entry name" value="Immunoglobulins"/>
    <property type="match status" value="1"/>
</dbReference>
<evidence type="ECO:0000313" key="2">
    <source>
        <dbReference type="EMBL" id="VAX11597.1"/>
    </source>
</evidence>
<dbReference type="InterPro" id="IPR013783">
    <property type="entry name" value="Ig-like_fold"/>
</dbReference>
<feature type="domain" description="PKD" evidence="1">
    <location>
        <begin position="36"/>
        <end position="74"/>
    </location>
</feature>
<organism evidence="2">
    <name type="scientific">hydrothermal vent metagenome</name>
    <dbReference type="NCBI Taxonomy" id="652676"/>
    <lineage>
        <taxon>unclassified sequences</taxon>
        <taxon>metagenomes</taxon>
        <taxon>ecological metagenomes</taxon>
    </lineage>
</organism>
<dbReference type="Pfam" id="PF18911">
    <property type="entry name" value="PKD_4"/>
    <property type="match status" value="1"/>
</dbReference>
<protein>
    <recommendedName>
        <fullName evidence="1">PKD domain-containing protein</fullName>
    </recommendedName>
</protein>
<gene>
    <name evidence="2" type="ORF">MNBD_GAMMA25-1961</name>
</gene>
<proteinExistence type="predicted"/>
<accession>A0A3B1C3V9</accession>
<sequence>MGGYIMSLIRSWLLLIALPVVISACGGGENPPASSAIPIADAGVDQLVAVDTVVTLDGSGSTDPEDDALTYSWTITARPDGSV</sequence>
<name>A0A3B1C3V9_9ZZZZ</name>
<evidence type="ECO:0000259" key="1">
    <source>
        <dbReference type="Pfam" id="PF18911"/>
    </source>
</evidence>
<feature type="non-terminal residue" evidence="2">
    <location>
        <position position="83"/>
    </location>
</feature>
<dbReference type="EMBL" id="UOFY01000073">
    <property type="protein sequence ID" value="VAX11597.1"/>
    <property type="molecule type" value="Genomic_DNA"/>
</dbReference>
<dbReference type="AlphaFoldDB" id="A0A3B1C3V9"/>